<proteinExistence type="predicted"/>
<sequence length="45" mass="5204">MLLLCVGGMLLLNLYCFIELQMMYKGPGSYGFAFLSRIVWVSMYM</sequence>
<reference evidence="1" key="1">
    <citation type="submission" date="2022-11" db="EMBL/GenBank/DDBJ databases">
        <authorList>
            <person name="Hyden B.L."/>
            <person name="Feng K."/>
            <person name="Yates T."/>
            <person name="Jawdy S."/>
            <person name="Smart L.B."/>
            <person name="Muchero W."/>
        </authorList>
    </citation>
    <scope>NUCLEOTIDE SEQUENCE</scope>
    <source>
        <tissue evidence="1">Shoot tip</tissue>
    </source>
</reference>
<gene>
    <name evidence="1" type="ORF">OIU74_001079</name>
</gene>
<accession>A0A9Q1AMS7</accession>
<dbReference type="AlphaFoldDB" id="A0A9Q1AMS7"/>
<protein>
    <submittedName>
        <fullName evidence="1">Uncharacterized protein</fullName>
    </submittedName>
</protein>
<evidence type="ECO:0000313" key="1">
    <source>
        <dbReference type="EMBL" id="KAJ6777028.1"/>
    </source>
</evidence>
<name>A0A9Q1AMS7_9ROSI</name>
<reference evidence="1" key="2">
    <citation type="journal article" date="2023" name="Int. J. Mol. Sci.">
        <title>De Novo Assembly and Annotation of 11 Diverse Shrub Willow (Salix) Genomes Reveals Novel Gene Organization in Sex-Linked Regions.</title>
        <authorList>
            <person name="Hyden B."/>
            <person name="Feng K."/>
            <person name="Yates T.B."/>
            <person name="Jawdy S."/>
            <person name="Cereghino C."/>
            <person name="Smart L.B."/>
            <person name="Muchero W."/>
        </authorList>
    </citation>
    <scope>NUCLEOTIDE SEQUENCE</scope>
    <source>
        <tissue evidence="1">Shoot tip</tissue>
    </source>
</reference>
<evidence type="ECO:0000313" key="2">
    <source>
        <dbReference type="Proteomes" id="UP001151752"/>
    </source>
</evidence>
<dbReference type="EMBL" id="JAPFFM010000001">
    <property type="protein sequence ID" value="KAJ6777028.1"/>
    <property type="molecule type" value="Genomic_DNA"/>
</dbReference>
<organism evidence="1 2">
    <name type="scientific">Salix koriyanagi</name>
    <dbReference type="NCBI Taxonomy" id="2511006"/>
    <lineage>
        <taxon>Eukaryota</taxon>
        <taxon>Viridiplantae</taxon>
        <taxon>Streptophyta</taxon>
        <taxon>Embryophyta</taxon>
        <taxon>Tracheophyta</taxon>
        <taxon>Spermatophyta</taxon>
        <taxon>Magnoliopsida</taxon>
        <taxon>eudicotyledons</taxon>
        <taxon>Gunneridae</taxon>
        <taxon>Pentapetalae</taxon>
        <taxon>rosids</taxon>
        <taxon>fabids</taxon>
        <taxon>Malpighiales</taxon>
        <taxon>Salicaceae</taxon>
        <taxon>Saliceae</taxon>
        <taxon>Salix</taxon>
    </lineage>
</organism>
<dbReference type="Proteomes" id="UP001151752">
    <property type="component" value="Chromosome 16"/>
</dbReference>
<comment type="caution">
    <text evidence="1">The sequence shown here is derived from an EMBL/GenBank/DDBJ whole genome shotgun (WGS) entry which is preliminary data.</text>
</comment>
<keyword evidence="2" id="KW-1185">Reference proteome</keyword>